<accession>W7XJI1</accession>
<dbReference type="KEGG" id="tet:TTHERM_001169451"/>
<evidence type="ECO:0000313" key="2">
    <source>
        <dbReference type="Proteomes" id="UP000009168"/>
    </source>
</evidence>
<protein>
    <submittedName>
        <fullName evidence="1">Uncharacterized protein</fullName>
    </submittedName>
</protein>
<dbReference type="RefSeq" id="XP_012653286.1">
    <property type="nucleotide sequence ID" value="XM_012797832.1"/>
</dbReference>
<reference evidence="2" key="1">
    <citation type="journal article" date="2006" name="PLoS Biol.">
        <title>Macronuclear genome sequence of the ciliate Tetrahymena thermophila, a model eukaryote.</title>
        <authorList>
            <person name="Eisen J.A."/>
            <person name="Coyne R.S."/>
            <person name="Wu M."/>
            <person name="Wu D."/>
            <person name="Thiagarajan M."/>
            <person name="Wortman J.R."/>
            <person name="Badger J.H."/>
            <person name="Ren Q."/>
            <person name="Amedeo P."/>
            <person name="Jones K.M."/>
            <person name="Tallon L.J."/>
            <person name="Delcher A.L."/>
            <person name="Salzberg S.L."/>
            <person name="Silva J.C."/>
            <person name="Haas B.J."/>
            <person name="Majoros W.H."/>
            <person name="Farzad M."/>
            <person name="Carlton J.M."/>
            <person name="Smith R.K. Jr."/>
            <person name="Garg J."/>
            <person name="Pearlman R.E."/>
            <person name="Karrer K.M."/>
            <person name="Sun L."/>
            <person name="Manning G."/>
            <person name="Elde N.C."/>
            <person name="Turkewitz A.P."/>
            <person name="Asai D.J."/>
            <person name="Wilkes D.E."/>
            <person name="Wang Y."/>
            <person name="Cai H."/>
            <person name="Collins K."/>
            <person name="Stewart B.A."/>
            <person name="Lee S.R."/>
            <person name="Wilamowska K."/>
            <person name="Weinberg Z."/>
            <person name="Ruzzo W.L."/>
            <person name="Wloga D."/>
            <person name="Gaertig J."/>
            <person name="Frankel J."/>
            <person name="Tsao C.-C."/>
            <person name="Gorovsky M.A."/>
            <person name="Keeling P.J."/>
            <person name="Waller R.F."/>
            <person name="Patron N.J."/>
            <person name="Cherry J.M."/>
            <person name="Stover N.A."/>
            <person name="Krieger C.J."/>
            <person name="del Toro C."/>
            <person name="Ryder H.F."/>
            <person name="Williamson S.C."/>
            <person name="Barbeau R.A."/>
            <person name="Hamilton E.P."/>
            <person name="Orias E."/>
        </authorList>
    </citation>
    <scope>NUCLEOTIDE SEQUENCE [LARGE SCALE GENOMIC DNA]</scope>
    <source>
        <strain evidence="2">SB210</strain>
    </source>
</reference>
<evidence type="ECO:0000313" key="1">
    <source>
        <dbReference type="EMBL" id="EWS74179.1"/>
    </source>
</evidence>
<proteinExistence type="predicted"/>
<name>W7XJI1_TETTS</name>
<dbReference type="EMBL" id="GG662687">
    <property type="protein sequence ID" value="EWS74179.1"/>
    <property type="molecule type" value="Genomic_DNA"/>
</dbReference>
<dbReference type="GeneID" id="24441855"/>
<keyword evidence="2" id="KW-1185">Reference proteome</keyword>
<dbReference type="Proteomes" id="UP000009168">
    <property type="component" value="Unassembled WGS sequence"/>
</dbReference>
<gene>
    <name evidence="1" type="ORF">TTHERM_001169451</name>
</gene>
<dbReference type="AlphaFoldDB" id="W7XJI1"/>
<organism evidence="1 2">
    <name type="scientific">Tetrahymena thermophila (strain SB210)</name>
    <dbReference type="NCBI Taxonomy" id="312017"/>
    <lineage>
        <taxon>Eukaryota</taxon>
        <taxon>Sar</taxon>
        <taxon>Alveolata</taxon>
        <taxon>Ciliophora</taxon>
        <taxon>Intramacronucleata</taxon>
        <taxon>Oligohymenophorea</taxon>
        <taxon>Hymenostomatida</taxon>
        <taxon>Tetrahymenina</taxon>
        <taxon>Tetrahymenidae</taxon>
        <taxon>Tetrahymena</taxon>
    </lineage>
</organism>
<dbReference type="InParanoid" id="W7XJI1"/>
<sequence length="305" mass="37311">MELIRHLPQLRVNINTSCKICEPLLEDLQCIHHCQFIIALLPFQDFFNCVQRRRAFISLLFNLLYQLRQLLIELPLALLEIMTPFEKKKNSRHCFYFNNLRIIISKRYQAILYTIPNSFNQKKKKIRKNKHRYYHIQRQIFLYIHYKKLFINQKMKKNSNIKSKQLEIMKTSDFIKGLVIKYMDSSNYSRITSEKISQIITKYQRPNQKVDERYQSQFNVSHATYLKIYEQFKPSLSYQYRRTQNGGLNQSNVMLKYKNLNYIQLFQQIQLLKIYLNSRYQLYNINLYQFLFIQNYFSFFSFQLH</sequence>